<proteinExistence type="predicted"/>
<gene>
    <name evidence="1" type="ORF">CEXT_76861</name>
</gene>
<keyword evidence="2" id="KW-1185">Reference proteome</keyword>
<organism evidence="1 2">
    <name type="scientific">Caerostris extrusa</name>
    <name type="common">Bark spider</name>
    <name type="synonym">Caerostris bankana</name>
    <dbReference type="NCBI Taxonomy" id="172846"/>
    <lineage>
        <taxon>Eukaryota</taxon>
        <taxon>Metazoa</taxon>
        <taxon>Ecdysozoa</taxon>
        <taxon>Arthropoda</taxon>
        <taxon>Chelicerata</taxon>
        <taxon>Arachnida</taxon>
        <taxon>Araneae</taxon>
        <taxon>Araneomorphae</taxon>
        <taxon>Entelegynae</taxon>
        <taxon>Araneoidea</taxon>
        <taxon>Araneidae</taxon>
        <taxon>Caerostris</taxon>
    </lineage>
</organism>
<evidence type="ECO:0000313" key="2">
    <source>
        <dbReference type="Proteomes" id="UP001054945"/>
    </source>
</evidence>
<dbReference type="AlphaFoldDB" id="A0AAV4MJI9"/>
<comment type="caution">
    <text evidence="1">The sequence shown here is derived from an EMBL/GenBank/DDBJ whole genome shotgun (WGS) entry which is preliminary data.</text>
</comment>
<feature type="non-terminal residue" evidence="1">
    <location>
        <position position="1"/>
    </location>
</feature>
<accession>A0AAV4MJI9</accession>
<reference evidence="1 2" key="1">
    <citation type="submission" date="2021-06" db="EMBL/GenBank/DDBJ databases">
        <title>Caerostris extrusa draft genome.</title>
        <authorList>
            <person name="Kono N."/>
            <person name="Arakawa K."/>
        </authorList>
    </citation>
    <scope>NUCLEOTIDE SEQUENCE [LARGE SCALE GENOMIC DNA]</scope>
</reference>
<protein>
    <submittedName>
        <fullName evidence="1">Uncharacterized protein</fullName>
    </submittedName>
</protein>
<evidence type="ECO:0000313" key="1">
    <source>
        <dbReference type="EMBL" id="GIX72538.1"/>
    </source>
</evidence>
<dbReference type="Proteomes" id="UP001054945">
    <property type="component" value="Unassembled WGS sequence"/>
</dbReference>
<name>A0AAV4MJI9_CAEEX</name>
<sequence length="148" mass="16609">SPCNGGLIECHITNFPSLCHSVDRLQHRVRNPFPWARGDTSSPEKCPEDFHFSFSDIDLLVKVGEFRTKSSAPNLYVKRNVRVDFSEFETSILQRGAFGIDETNVGSEIYRRAESPAEHLLSSLSPTGPFRGRNKRSVSSLAVRLRAT</sequence>
<dbReference type="EMBL" id="BPLR01002328">
    <property type="protein sequence ID" value="GIX72538.1"/>
    <property type="molecule type" value="Genomic_DNA"/>
</dbReference>